<feature type="non-terminal residue" evidence="1">
    <location>
        <position position="207"/>
    </location>
</feature>
<dbReference type="EMBL" id="JANBUN010001006">
    <property type="protein sequence ID" value="KAJ2800149.1"/>
    <property type="molecule type" value="Genomic_DNA"/>
</dbReference>
<accession>A0ACC1L478</accession>
<comment type="caution">
    <text evidence="1">The sequence shown here is derived from an EMBL/GenBank/DDBJ whole genome shotgun (WGS) entry which is preliminary data.</text>
</comment>
<reference evidence="1" key="1">
    <citation type="submission" date="2022-07" db="EMBL/GenBank/DDBJ databases">
        <title>Phylogenomic reconstructions and comparative analyses of Kickxellomycotina fungi.</title>
        <authorList>
            <person name="Reynolds N.K."/>
            <person name="Stajich J.E."/>
            <person name="Barry K."/>
            <person name="Grigoriev I.V."/>
            <person name="Crous P."/>
            <person name="Smith M.E."/>
        </authorList>
    </citation>
    <scope>NUCLEOTIDE SEQUENCE</scope>
    <source>
        <strain evidence="1">BCRC 34780</strain>
    </source>
</reference>
<organism evidence="1 2">
    <name type="scientific">Coemansia helicoidea</name>
    <dbReference type="NCBI Taxonomy" id="1286919"/>
    <lineage>
        <taxon>Eukaryota</taxon>
        <taxon>Fungi</taxon>
        <taxon>Fungi incertae sedis</taxon>
        <taxon>Zoopagomycota</taxon>
        <taxon>Kickxellomycotina</taxon>
        <taxon>Kickxellomycetes</taxon>
        <taxon>Kickxellales</taxon>
        <taxon>Kickxellaceae</taxon>
        <taxon>Coemansia</taxon>
    </lineage>
</organism>
<sequence>MSRSGNKENAPAAVAHALAAPGLREAPLKGASAASPVKPHKRPIAEVECGACAEQLVAKAKAAPKRRCTETGIRKYASLSSMAATHALAADRKGGAAHKRADASKAEPSSEATVVLLSSDERDDDDEDAQASVDDVRLESQLTVVGRSSPVRLLEREEAAPEASSVGNVRLESQLTAVAPSSPVRLLGREKALSDAESVDEDGCDHA</sequence>
<proteinExistence type="predicted"/>
<evidence type="ECO:0000313" key="2">
    <source>
        <dbReference type="Proteomes" id="UP001140087"/>
    </source>
</evidence>
<gene>
    <name evidence="1" type="ORF">H4R21_003292</name>
</gene>
<evidence type="ECO:0000313" key="1">
    <source>
        <dbReference type="EMBL" id="KAJ2800149.1"/>
    </source>
</evidence>
<keyword evidence="2" id="KW-1185">Reference proteome</keyword>
<protein>
    <submittedName>
        <fullName evidence="1">Uncharacterized protein</fullName>
    </submittedName>
</protein>
<name>A0ACC1L478_9FUNG</name>
<dbReference type="Proteomes" id="UP001140087">
    <property type="component" value="Unassembled WGS sequence"/>
</dbReference>